<gene>
    <name evidence="1" type="ORF">CFIMG_007978RA00001</name>
</gene>
<dbReference type="EMBL" id="APWK03000029">
    <property type="protein sequence ID" value="PHH54260.1"/>
    <property type="molecule type" value="Genomic_DNA"/>
</dbReference>
<name>A0A2C5XAM3_9PEZI</name>
<dbReference type="Proteomes" id="UP000222788">
    <property type="component" value="Unassembled WGS sequence"/>
</dbReference>
<proteinExistence type="predicted"/>
<reference evidence="1 2" key="1">
    <citation type="journal article" date="2013" name="Fungal Biol.">
        <title>Analysis of microsatellite markers in the genome of the plant pathogen Ceratocystis fimbriata.</title>
        <authorList>
            <person name="Simpson M.C."/>
            <person name="Wilken P.M."/>
            <person name="Coetzee M.P."/>
            <person name="Wingfield M.J."/>
            <person name="Wingfield B.D."/>
        </authorList>
    </citation>
    <scope>NUCLEOTIDE SEQUENCE [LARGE SCALE GENOMIC DNA]</scope>
    <source>
        <strain evidence="1 2">CBS 114723</strain>
    </source>
</reference>
<comment type="caution">
    <text evidence="1">The sequence shown here is derived from an EMBL/GenBank/DDBJ whole genome shotgun (WGS) entry which is preliminary data.</text>
</comment>
<evidence type="ECO:0000313" key="1">
    <source>
        <dbReference type="EMBL" id="PHH54260.1"/>
    </source>
</evidence>
<evidence type="ECO:0000313" key="2">
    <source>
        <dbReference type="Proteomes" id="UP000222788"/>
    </source>
</evidence>
<dbReference type="AlphaFoldDB" id="A0A2C5XAM3"/>
<accession>A0A2C5XAM3</accession>
<keyword evidence="2" id="KW-1185">Reference proteome</keyword>
<reference evidence="1 2" key="2">
    <citation type="journal article" date="2013" name="IMA Fungus">
        <title>IMA Genome-F 1: Ceratocystis fimbriata: Draft nuclear genome sequence for the plant pathogen, Ceratocystis fimbriata.</title>
        <authorList>
            <person name="Wilken P.M."/>
            <person name="Steenkamp E.T."/>
            <person name="Wingfield M.J."/>
            <person name="de Beer Z.W."/>
            <person name="Wingfield B.D."/>
        </authorList>
    </citation>
    <scope>NUCLEOTIDE SEQUENCE [LARGE SCALE GENOMIC DNA]</scope>
    <source>
        <strain evidence="1 2">CBS 114723</strain>
    </source>
</reference>
<sequence>MVTTGYLTSKAQLLDLVPSGRPRLTHPMMGMTKLRFLFMARNACNPVPLWNVKNTGIGE</sequence>
<organism evidence="1 2">
    <name type="scientific">Ceratocystis fimbriata CBS 114723</name>
    <dbReference type="NCBI Taxonomy" id="1035309"/>
    <lineage>
        <taxon>Eukaryota</taxon>
        <taxon>Fungi</taxon>
        <taxon>Dikarya</taxon>
        <taxon>Ascomycota</taxon>
        <taxon>Pezizomycotina</taxon>
        <taxon>Sordariomycetes</taxon>
        <taxon>Hypocreomycetidae</taxon>
        <taxon>Microascales</taxon>
        <taxon>Ceratocystidaceae</taxon>
        <taxon>Ceratocystis</taxon>
    </lineage>
</organism>
<protein>
    <submittedName>
        <fullName evidence="1">Uncharacterized protein</fullName>
    </submittedName>
</protein>